<evidence type="ECO:0000313" key="4">
    <source>
        <dbReference type="Proteomes" id="UP001477870"/>
    </source>
</evidence>
<feature type="domain" description="GFO/IDH/MocA-like oxidoreductase" evidence="2">
    <location>
        <begin position="136"/>
        <end position="247"/>
    </location>
</feature>
<organism evidence="3 4">
    <name type="scientific">Ahrensia kielensis</name>
    <dbReference type="NCBI Taxonomy" id="76980"/>
    <lineage>
        <taxon>Bacteria</taxon>
        <taxon>Pseudomonadati</taxon>
        <taxon>Pseudomonadota</taxon>
        <taxon>Alphaproteobacteria</taxon>
        <taxon>Hyphomicrobiales</taxon>
        <taxon>Ahrensiaceae</taxon>
        <taxon>Ahrensia</taxon>
    </lineage>
</organism>
<proteinExistence type="predicted"/>
<dbReference type="SUPFAM" id="SSF55347">
    <property type="entry name" value="Glyceraldehyde-3-phosphate dehydrogenase-like, C-terminal domain"/>
    <property type="match status" value="1"/>
</dbReference>
<dbReference type="Proteomes" id="UP001477870">
    <property type="component" value="Unassembled WGS sequence"/>
</dbReference>
<dbReference type="PANTHER" id="PTHR43249">
    <property type="entry name" value="UDP-N-ACETYL-2-AMINO-2-DEOXY-D-GLUCURONATE OXIDASE"/>
    <property type="match status" value="1"/>
</dbReference>
<dbReference type="PANTHER" id="PTHR43249:SF1">
    <property type="entry name" value="D-GLUCOSIDE 3-DEHYDROGENASE"/>
    <property type="match status" value="1"/>
</dbReference>
<dbReference type="InterPro" id="IPR000683">
    <property type="entry name" value="Gfo/Idh/MocA-like_OxRdtase_N"/>
</dbReference>
<dbReference type="Pfam" id="PF01408">
    <property type="entry name" value="GFO_IDH_MocA"/>
    <property type="match status" value="1"/>
</dbReference>
<dbReference type="SUPFAM" id="SSF51735">
    <property type="entry name" value="NAD(P)-binding Rossmann-fold domains"/>
    <property type="match status" value="1"/>
</dbReference>
<comment type="caution">
    <text evidence="3">The sequence shown here is derived from an EMBL/GenBank/DDBJ whole genome shotgun (WGS) entry which is preliminary data.</text>
</comment>
<evidence type="ECO:0000313" key="3">
    <source>
        <dbReference type="EMBL" id="MEM5501185.1"/>
    </source>
</evidence>
<dbReference type="EMBL" id="JBBMQO010000003">
    <property type="protein sequence ID" value="MEM5501185.1"/>
    <property type="molecule type" value="Genomic_DNA"/>
</dbReference>
<gene>
    <name evidence="3" type="ORF">WNY59_06245</name>
</gene>
<dbReference type="InterPro" id="IPR036291">
    <property type="entry name" value="NAD(P)-bd_dom_sf"/>
</dbReference>
<dbReference type="InterPro" id="IPR052515">
    <property type="entry name" value="Gfo/Idh/MocA_Oxidoreductase"/>
</dbReference>
<dbReference type="Gene3D" id="3.30.360.10">
    <property type="entry name" value="Dihydrodipicolinate Reductase, domain 2"/>
    <property type="match status" value="1"/>
</dbReference>
<dbReference type="InterPro" id="IPR055170">
    <property type="entry name" value="GFO_IDH_MocA-like_dom"/>
</dbReference>
<feature type="domain" description="Gfo/Idh/MocA-like oxidoreductase N-terminal" evidence="1">
    <location>
        <begin position="5"/>
        <end position="121"/>
    </location>
</feature>
<dbReference type="Pfam" id="PF22725">
    <property type="entry name" value="GFO_IDH_MocA_C3"/>
    <property type="match status" value="1"/>
</dbReference>
<sequence length="356" mass="38781">MSKVLKVAIIGAGIGREHLAGYRALPDRFQVSDICDIDEARAREISGGDTAISITSDFDSLLAREDLDLIDICLPPHLHFDMSMKALAAGKHVVCEKPLVNSLREADLLAAQAAKYGKMLFPVFQYRFGPAISKLKALIELAGKPLVASIETHWNREADYYANPWRGTWKGERGGAILGHAIHNHDLLCAIFGGVKKVNAFVDTRVNDIEVEDCASISFVMESGALATSSITLGAAMDTSRLRFVFENLTATSGTSPYNPAEDEWTFEARGRVTQDQVDAIVSKVDFVHSGFAGFFEALADCLQNDGKNAVIIEDGRRSLEIVSMMYQSARSCAIVQAPITEGDAFYDGWAPTIIS</sequence>
<accession>A0ABU9T5S0</accession>
<protein>
    <submittedName>
        <fullName evidence="3">Gfo/Idh/MocA family oxidoreductase</fullName>
    </submittedName>
</protein>
<evidence type="ECO:0000259" key="2">
    <source>
        <dbReference type="Pfam" id="PF22725"/>
    </source>
</evidence>
<evidence type="ECO:0000259" key="1">
    <source>
        <dbReference type="Pfam" id="PF01408"/>
    </source>
</evidence>
<keyword evidence="4" id="KW-1185">Reference proteome</keyword>
<name>A0ABU9T5S0_9HYPH</name>
<dbReference type="RefSeq" id="WP_342847719.1">
    <property type="nucleotide sequence ID" value="NZ_JBBMQO010000003.1"/>
</dbReference>
<reference evidence="3 4" key="1">
    <citation type="submission" date="2024-03" db="EMBL/GenBank/DDBJ databases">
        <title>Community enrichment and isolation of bacterial strains for fucoidan degradation.</title>
        <authorList>
            <person name="Sichert A."/>
        </authorList>
    </citation>
    <scope>NUCLEOTIDE SEQUENCE [LARGE SCALE GENOMIC DNA]</scope>
    <source>
        <strain evidence="3 4">AS62</strain>
    </source>
</reference>
<dbReference type="Gene3D" id="3.40.50.720">
    <property type="entry name" value="NAD(P)-binding Rossmann-like Domain"/>
    <property type="match status" value="1"/>
</dbReference>